<dbReference type="InterPro" id="IPR003653">
    <property type="entry name" value="Peptidase_C48_C"/>
</dbReference>
<keyword evidence="3" id="KW-0378">Hydrolase</keyword>
<dbReference type="EnsemblPlants" id="AUR62031343-RA">
    <property type="protein sequence ID" value="AUR62031343-RA:cds"/>
    <property type="gene ID" value="AUR62031343"/>
</dbReference>
<dbReference type="Gene3D" id="3.40.395.10">
    <property type="entry name" value="Adenoviral Proteinase, Chain A"/>
    <property type="match status" value="1"/>
</dbReference>
<dbReference type="InterPro" id="IPR038765">
    <property type="entry name" value="Papain-like_cys_pep_sf"/>
</dbReference>
<dbReference type="GO" id="GO:0006508">
    <property type="term" value="P:proteolysis"/>
    <property type="evidence" value="ECO:0007669"/>
    <property type="project" value="UniProtKB-KW"/>
</dbReference>
<comment type="similarity">
    <text evidence="1">Belongs to the peptidase C48 family.</text>
</comment>
<proteinExistence type="inferred from homology"/>
<evidence type="ECO:0000256" key="1">
    <source>
        <dbReference type="ARBA" id="ARBA00005234"/>
    </source>
</evidence>
<accession>A0A803MKK2</accession>
<evidence type="ECO:0000256" key="2">
    <source>
        <dbReference type="ARBA" id="ARBA00022670"/>
    </source>
</evidence>
<dbReference type="Gramene" id="AUR62031343-RA">
    <property type="protein sequence ID" value="AUR62031343-RA:cds"/>
    <property type="gene ID" value="AUR62031343"/>
</dbReference>
<protein>
    <recommendedName>
        <fullName evidence="4">Ubiquitin-like protease family profile domain-containing protein</fullName>
    </recommendedName>
</protein>
<evidence type="ECO:0000256" key="3">
    <source>
        <dbReference type="ARBA" id="ARBA00022801"/>
    </source>
</evidence>
<feature type="domain" description="Ubiquitin-like protease family profile" evidence="4">
    <location>
        <begin position="255"/>
        <end position="462"/>
    </location>
</feature>
<dbReference type="AlphaFoldDB" id="A0A803MKK2"/>
<evidence type="ECO:0000313" key="5">
    <source>
        <dbReference type="EnsemblPlants" id="AUR62031343-RA:cds"/>
    </source>
</evidence>
<organism evidence="5 6">
    <name type="scientific">Chenopodium quinoa</name>
    <name type="common">Quinoa</name>
    <dbReference type="NCBI Taxonomy" id="63459"/>
    <lineage>
        <taxon>Eukaryota</taxon>
        <taxon>Viridiplantae</taxon>
        <taxon>Streptophyta</taxon>
        <taxon>Embryophyta</taxon>
        <taxon>Tracheophyta</taxon>
        <taxon>Spermatophyta</taxon>
        <taxon>Magnoliopsida</taxon>
        <taxon>eudicotyledons</taxon>
        <taxon>Gunneridae</taxon>
        <taxon>Pentapetalae</taxon>
        <taxon>Caryophyllales</taxon>
        <taxon>Chenopodiaceae</taxon>
        <taxon>Chenopodioideae</taxon>
        <taxon>Atripliceae</taxon>
        <taxon>Chenopodium</taxon>
    </lineage>
</organism>
<dbReference type="SUPFAM" id="SSF54001">
    <property type="entry name" value="Cysteine proteinases"/>
    <property type="match status" value="1"/>
</dbReference>
<dbReference type="Pfam" id="PF02902">
    <property type="entry name" value="Peptidase_C48"/>
    <property type="match status" value="1"/>
</dbReference>
<sequence length="490" mass="57740">MLHSEEIGKFESLLMITRDDTTSLAPTAPAQMIKSNIVQCWSFLMNDSRLKEDLSCFFFGIDHIRSLELSLRSQDASQPTDKKTEVKSPSVYSQKLNQAWYDWIFLCDVKEKIKTSQLTMQYLDNREYDDRHKPFYIILGSIVVEEMSNFLKRINHEKADEILEYEFDEVNFKWKTPRYTLDCGVFAMIHMVVRKLEKEKGVEDMICVSDFLKKHKEVMDNMSLQCYQVIDYLAINDGENFPNKSEVVGWFIESIEIVRQDCNALLNEWKVSSNVITAWSNHLNNIEMEKDRSENDLVRYFFGFDFMDALTMCLKAHGKKGVTSLQKLWIDWNTSQSLDLDAAQCVYIPLNLEYHYFLVVINFKDETIDHLDNTLYETNEEYEPVESFILETVIQVQKLFKKRKHPQANDMLTYKLRIIELPFQKEREDNFSASYRLLHMKVYDGANGIGLGTITEEFARLIHHHIRLVLDLLLYERNQMKQKLLTNVED</sequence>
<dbReference type="GO" id="GO:0008234">
    <property type="term" value="F:cysteine-type peptidase activity"/>
    <property type="evidence" value="ECO:0007669"/>
    <property type="project" value="InterPro"/>
</dbReference>
<evidence type="ECO:0000259" key="4">
    <source>
        <dbReference type="PROSITE" id="PS50600"/>
    </source>
</evidence>
<dbReference type="PROSITE" id="PS50600">
    <property type="entry name" value="ULP_PROTEASE"/>
    <property type="match status" value="1"/>
</dbReference>
<keyword evidence="2" id="KW-0645">Protease</keyword>
<evidence type="ECO:0000313" key="6">
    <source>
        <dbReference type="Proteomes" id="UP000596660"/>
    </source>
</evidence>
<reference evidence="5" key="2">
    <citation type="submission" date="2021-03" db="UniProtKB">
        <authorList>
            <consortium name="EnsemblPlants"/>
        </authorList>
    </citation>
    <scope>IDENTIFICATION</scope>
</reference>
<reference evidence="5" key="1">
    <citation type="journal article" date="2017" name="Nature">
        <title>The genome of Chenopodium quinoa.</title>
        <authorList>
            <person name="Jarvis D.E."/>
            <person name="Ho Y.S."/>
            <person name="Lightfoot D.J."/>
            <person name="Schmoeckel S.M."/>
            <person name="Li B."/>
            <person name="Borm T.J.A."/>
            <person name="Ohyanagi H."/>
            <person name="Mineta K."/>
            <person name="Michell C.T."/>
            <person name="Saber N."/>
            <person name="Kharbatia N.M."/>
            <person name="Rupper R.R."/>
            <person name="Sharp A.R."/>
            <person name="Dally N."/>
            <person name="Boughton B.A."/>
            <person name="Woo Y.H."/>
            <person name="Gao G."/>
            <person name="Schijlen E.G.W.M."/>
            <person name="Guo X."/>
            <person name="Momin A.A."/>
            <person name="Negrao S."/>
            <person name="Al-Babili S."/>
            <person name="Gehring C."/>
            <person name="Roessner U."/>
            <person name="Jung C."/>
            <person name="Murphy K."/>
            <person name="Arold S.T."/>
            <person name="Gojobori T."/>
            <person name="van der Linden C.G."/>
            <person name="van Loo E.N."/>
            <person name="Jellen E.N."/>
            <person name="Maughan P.J."/>
            <person name="Tester M."/>
        </authorList>
    </citation>
    <scope>NUCLEOTIDE SEQUENCE [LARGE SCALE GENOMIC DNA]</scope>
    <source>
        <strain evidence="5">cv. PI 614886</strain>
    </source>
</reference>
<keyword evidence="6" id="KW-1185">Reference proteome</keyword>
<dbReference type="Proteomes" id="UP000596660">
    <property type="component" value="Unplaced"/>
</dbReference>
<name>A0A803MKK2_CHEQI</name>